<reference evidence="1" key="1">
    <citation type="journal article" date="2015" name="PeerJ">
        <title>First genomic representation of candidate bacterial phylum KSB3 points to enhanced environmental sensing as a trigger of wastewater bulking.</title>
        <authorList>
            <person name="Sekiguchi Y."/>
            <person name="Ohashi A."/>
            <person name="Parks D.H."/>
            <person name="Yamauchi T."/>
            <person name="Tyson G.W."/>
            <person name="Hugenholtz P."/>
        </authorList>
    </citation>
    <scope>NUCLEOTIDE SEQUENCE [LARGE SCALE GENOMIC DNA]</scope>
</reference>
<gene>
    <name evidence="1" type="ORF">U14_01037</name>
</gene>
<sequence length="545" mass="62177">MPKTRHEIFQQMSQALAHQQRGNVSLALSYWENVLRLLPAEFPPIQPYILDECRRLAQADEAEKASPALEKLQMRVESLALSYRKEPADDETEKLAQQIFRAIYQQCGGNYALSLAYWKNALSSLTSNDFIISLMVQDFCWQADELLRASQTEKSIDLYTQLLRAIPDFLEGYINLSLILYRGGQAHKIPPLLNGVPQAHREEFLITRYRDLFQRIADVSAQFDLLPYAAIEPIAQDLRIHNTFYPLINERYFNDAIEEIILRERRANEKRRKALEEKAIAQTAARLAKEGISVGQRVTMARLASSEEIPDFLYDNNIRVIEILLNNPNLTADDVLIIAQTTHVSEVLSAIAHHHRWSGLYPIRMAILFNPQTLPKDAFALLKILSISDLAKVYHKKSISTEIRIRAKEEIQQQFQELPLSDKIAMVEATSGDVFKLIDRAQFTLSSFLVGLIGRFHESSEILINICRWKLTPEDVLVFIGRNSALIAQLRIVFALLSNPNTPTETVRGLLRRIPPHNLRYLSANKLIPSAVKRLITEMFPDAAA</sequence>
<dbReference type="Gene3D" id="1.25.40.10">
    <property type="entry name" value="Tetratricopeptide repeat domain"/>
    <property type="match status" value="1"/>
</dbReference>
<accession>A0A0S6VRB7</accession>
<keyword evidence="2" id="KW-1185">Reference proteome</keyword>
<organism evidence="1">
    <name type="scientific">Candidatus Moduliflexus flocculans</name>
    <dbReference type="NCBI Taxonomy" id="1499966"/>
    <lineage>
        <taxon>Bacteria</taxon>
        <taxon>Candidatus Moduliflexota</taxon>
        <taxon>Candidatus Moduliflexia</taxon>
        <taxon>Candidatus Moduliflexales</taxon>
        <taxon>Candidatus Moduliflexaceae</taxon>
    </lineage>
</organism>
<dbReference type="STRING" id="1499966.U14_01037"/>
<dbReference type="SUPFAM" id="SSF48452">
    <property type="entry name" value="TPR-like"/>
    <property type="match status" value="1"/>
</dbReference>
<dbReference type="EMBL" id="DF820455">
    <property type="protein sequence ID" value="GAK49813.1"/>
    <property type="molecule type" value="Genomic_DNA"/>
</dbReference>
<dbReference type="Proteomes" id="UP000030700">
    <property type="component" value="Unassembled WGS sequence"/>
</dbReference>
<proteinExistence type="predicted"/>
<dbReference type="HOGENOM" id="CLU_498450_0_0_0"/>
<dbReference type="AlphaFoldDB" id="A0A0S6VRB7"/>
<name>A0A0S6VRB7_9BACT</name>
<evidence type="ECO:0000313" key="2">
    <source>
        <dbReference type="Proteomes" id="UP000030700"/>
    </source>
</evidence>
<protein>
    <submittedName>
        <fullName evidence="1">Uncharacterized protein</fullName>
    </submittedName>
</protein>
<dbReference type="InterPro" id="IPR011990">
    <property type="entry name" value="TPR-like_helical_dom_sf"/>
</dbReference>
<evidence type="ECO:0000313" key="1">
    <source>
        <dbReference type="EMBL" id="GAK49813.1"/>
    </source>
</evidence>